<dbReference type="PROSITE" id="PS50883">
    <property type="entry name" value="EAL"/>
    <property type="match status" value="1"/>
</dbReference>
<dbReference type="AlphaFoldDB" id="A0A1C3JZF3"/>
<feature type="domain" description="GGDEF" evidence="2">
    <location>
        <begin position="55"/>
        <end position="189"/>
    </location>
</feature>
<organism evidence="3 5">
    <name type="scientific">Orrella dioscoreae</name>
    <dbReference type="NCBI Taxonomy" id="1851544"/>
    <lineage>
        <taxon>Bacteria</taxon>
        <taxon>Pseudomonadati</taxon>
        <taxon>Pseudomonadota</taxon>
        <taxon>Betaproteobacteria</taxon>
        <taxon>Burkholderiales</taxon>
        <taxon>Alcaligenaceae</taxon>
        <taxon>Orrella</taxon>
    </lineage>
</organism>
<dbReference type="GO" id="GO:0071111">
    <property type="term" value="F:cyclic-guanylate-specific phosphodiesterase activity"/>
    <property type="evidence" value="ECO:0007669"/>
    <property type="project" value="InterPro"/>
</dbReference>
<evidence type="ECO:0000313" key="3">
    <source>
        <dbReference type="EMBL" id="SBT24626.1"/>
    </source>
</evidence>
<name>A0A1C3JZF3_9BURK</name>
<dbReference type="Gene3D" id="3.30.70.270">
    <property type="match status" value="1"/>
</dbReference>
<dbReference type="Gene3D" id="3.20.20.450">
    <property type="entry name" value="EAL domain"/>
    <property type="match status" value="1"/>
</dbReference>
<dbReference type="EMBL" id="LT907988">
    <property type="protein sequence ID" value="SOE50289.1"/>
    <property type="molecule type" value="Genomic_DNA"/>
</dbReference>
<reference evidence="3 5" key="1">
    <citation type="submission" date="2016-06" db="EMBL/GenBank/DDBJ databases">
        <authorList>
            <person name="Kjaerup R.B."/>
            <person name="Dalgaard T.S."/>
            <person name="Juul-Madsen H.R."/>
        </authorList>
    </citation>
    <scope>NUCLEOTIDE SEQUENCE [LARGE SCALE GENOMIC DNA]</scope>
    <source>
        <strain evidence="3">Orrdi1</strain>
    </source>
</reference>
<dbReference type="CDD" id="cd01949">
    <property type="entry name" value="GGDEF"/>
    <property type="match status" value="1"/>
</dbReference>
<reference evidence="4 5" key="2">
    <citation type="submission" date="2017-08" db="EMBL/GenBank/DDBJ databases">
        <authorList>
            <person name="de Groot N.N."/>
        </authorList>
    </citation>
    <scope>NUCLEOTIDE SEQUENCE [LARGE SCALE GENOMIC DNA]</scope>
    <source>
        <strain evidence="4">Orrdi1</strain>
    </source>
</reference>
<evidence type="ECO:0000259" key="2">
    <source>
        <dbReference type="PROSITE" id="PS50887"/>
    </source>
</evidence>
<dbReference type="InterPro" id="IPR001633">
    <property type="entry name" value="EAL_dom"/>
</dbReference>
<dbReference type="Pfam" id="PF00563">
    <property type="entry name" value="EAL"/>
    <property type="match status" value="1"/>
</dbReference>
<dbReference type="Pfam" id="PF00990">
    <property type="entry name" value="GGDEF"/>
    <property type="match status" value="1"/>
</dbReference>
<dbReference type="InterPro" id="IPR035919">
    <property type="entry name" value="EAL_sf"/>
</dbReference>
<dbReference type="InterPro" id="IPR043128">
    <property type="entry name" value="Rev_trsase/Diguanyl_cyclase"/>
</dbReference>
<evidence type="ECO:0000313" key="4">
    <source>
        <dbReference type="EMBL" id="SOE50289.1"/>
    </source>
</evidence>
<dbReference type="CDD" id="cd01948">
    <property type="entry name" value="EAL"/>
    <property type="match status" value="1"/>
</dbReference>
<dbReference type="InterPro" id="IPR000160">
    <property type="entry name" value="GGDEF_dom"/>
</dbReference>
<evidence type="ECO:0000313" key="5">
    <source>
        <dbReference type="Proteomes" id="UP000078558"/>
    </source>
</evidence>
<dbReference type="KEGG" id="odi:ODI_R2623"/>
<gene>
    <name evidence="3" type="ORF">ODI_02696</name>
    <name evidence="4" type="ORF">ODI_R2623</name>
</gene>
<dbReference type="Proteomes" id="UP000078558">
    <property type="component" value="Chromosome I"/>
</dbReference>
<dbReference type="SMART" id="SM00052">
    <property type="entry name" value="EAL"/>
    <property type="match status" value="1"/>
</dbReference>
<accession>A0A1C3JZF3</accession>
<proteinExistence type="predicted"/>
<dbReference type="SUPFAM" id="SSF141868">
    <property type="entry name" value="EAL domain-like"/>
    <property type="match status" value="1"/>
</dbReference>
<dbReference type="EMBL" id="FLRC01000011">
    <property type="protein sequence ID" value="SBT24626.1"/>
    <property type="molecule type" value="Genomic_DNA"/>
</dbReference>
<evidence type="ECO:0000259" key="1">
    <source>
        <dbReference type="PROSITE" id="PS50883"/>
    </source>
</evidence>
<dbReference type="InterPro" id="IPR050706">
    <property type="entry name" value="Cyclic-di-GMP_PDE-like"/>
</dbReference>
<dbReference type="STRING" id="1851544.ODI_02696"/>
<dbReference type="InterPro" id="IPR029787">
    <property type="entry name" value="Nucleotide_cyclase"/>
</dbReference>
<protein>
    <submittedName>
        <fullName evidence="3">Diguanylate cyclase/phosphodiesterase (GGDEF &amp; EAL domains) with PAS/PAC sensor(S)</fullName>
    </submittedName>
</protein>
<dbReference type="PANTHER" id="PTHR33121:SF79">
    <property type="entry name" value="CYCLIC DI-GMP PHOSPHODIESTERASE PDED-RELATED"/>
    <property type="match status" value="1"/>
</dbReference>
<dbReference type="SUPFAM" id="SSF55073">
    <property type="entry name" value="Nucleotide cyclase"/>
    <property type="match status" value="1"/>
</dbReference>
<dbReference type="RefSeq" id="WP_231968054.1">
    <property type="nucleotide sequence ID" value="NZ_LT907988.1"/>
</dbReference>
<dbReference type="PROSITE" id="PS50887">
    <property type="entry name" value="GGDEF"/>
    <property type="match status" value="1"/>
</dbReference>
<dbReference type="NCBIfam" id="TIGR00254">
    <property type="entry name" value="GGDEF"/>
    <property type="match status" value="1"/>
</dbReference>
<keyword evidence="5" id="KW-1185">Reference proteome</keyword>
<dbReference type="SMART" id="SM00267">
    <property type="entry name" value="GGDEF"/>
    <property type="match status" value="1"/>
</dbReference>
<dbReference type="PANTHER" id="PTHR33121">
    <property type="entry name" value="CYCLIC DI-GMP PHOSPHODIESTERASE PDEF"/>
    <property type="match status" value="1"/>
</dbReference>
<feature type="domain" description="EAL" evidence="1">
    <location>
        <begin position="198"/>
        <end position="451"/>
    </location>
</feature>
<sequence>MSVAVVLALLSWWYVRRLRAYHDVLIHDAVTGTLNADEFHRRCRKWVNEQGAPPSEAAMLLINMDHYTEYSSLLQLDQANALLQQIAGRLMLHIQGRPQAIVARCSQDEFLLFLPGASTSQARAFATRLHETLSSPYALVGQQLLATFGVSMVLYRQHGATVEVLQRNLYVGMRHLKSRGSNAWQVFEQEMLAYQGEHQALEQALRHAVADESFSQFSLDYQPICETRSLRVIGCEALLRWRHPERGLVSPGEFISLAESSGLIVPLGYWVLEEACRRAAGWPVPWRVHVNLSVCQMQNDDLPERVAAILARTGLAPWRLVLEVTESILIVHYERHARMLDTLRAGGVSVALDDFGTGYSSLTHLRKLPFDWLKLDIMFIAELESDGNSREVVAALLSMCHALGLSVVAEGIETEAQRRILENQGCEAMQGYLLGRPMPAHKIDLLAAEAQAVQ</sequence>